<sequence>MHQPVIFTGTRGVSTMSLNAGANKWASRAVVVLQLAAWSAVGVVLLQKGVSSLQKVQEPRNSTLESNATTMEILKMVKLQEDDDQLAVIPIAVSDNTRNSESDDKLGNFEKNTNSNWGQSFDSMELANFETSLKTRDSSKGMRGSARKNSNSFSDFNDQSNRNFINSDQSTSVQSSENVSKQETHDNEDNTDKKDPDISQNSNSSETNNKRVPVDDEIMRKFHQEITKKTEENRLNSPIISHKVDVLQDSGIADIPQSYKNENQDSNDAESNSKESQSVMSETRKENSSWESKRKYRVTKLSSGGAAAAVAMVAVGTVMLVLGPVVIILRALDERRQERRFLKLSGQDDLPPSYEQATLMDEAPRYSTLSLNTIFGPPPPPSPTPATSARSHAV</sequence>
<dbReference type="RefSeq" id="XP_015592186.1">
    <property type="nucleotide sequence ID" value="XM_015736700.2"/>
</dbReference>
<dbReference type="RefSeq" id="XP_024939346.1">
    <property type="nucleotide sequence ID" value="XM_025083578.1"/>
</dbReference>
<feature type="compositionally biased region" description="Basic and acidic residues" evidence="1">
    <location>
        <begin position="208"/>
        <end position="217"/>
    </location>
</feature>
<dbReference type="RefSeq" id="XP_015592187.1">
    <property type="nucleotide sequence ID" value="XM_015736701.2"/>
</dbReference>
<evidence type="ECO:0000256" key="2">
    <source>
        <dbReference type="SAM" id="Phobius"/>
    </source>
</evidence>
<keyword evidence="2" id="KW-0472">Membrane</keyword>
<feature type="transmembrane region" description="Helical" evidence="2">
    <location>
        <begin position="306"/>
        <end position="332"/>
    </location>
</feature>
<evidence type="ECO:0000313" key="8">
    <source>
        <dbReference type="RefSeq" id="XP_024939345.1"/>
    </source>
</evidence>
<feature type="compositionally biased region" description="Basic and acidic residues" evidence="1">
    <location>
        <begin position="180"/>
        <end position="197"/>
    </location>
</feature>
<dbReference type="GeneID" id="107266331"/>
<feature type="compositionally biased region" description="Polar residues" evidence="1">
    <location>
        <begin position="258"/>
        <end position="281"/>
    </location>
</feature>
<feature type="compositionally biased region" description="Polar residues" evidence="1">
    <location>
        <begin position="198"/>
        <end position="207"/>
    </location>
</feature>
<name>A0AAJ7RF61_CEPCN</name>
<keyword evidence="3" id="KW-1185">Reference proteome</keyword>
<feature type="region of interest" description="Disordered" evidence="1">
    <location>
        <begin position="372"/>
        <end position="394"/>
    </location>
</feature>
<feature type="compositionally biased region" description="Basic and acidic residues" evidence="1">
    <location>
        <begin position="282"/>
        <end position="293"/>
    </location>
</feature>
<organism evidence="3 8">
    <name type="scientific">Cephus cinctus</name>
    <name type="common">Wheat stem sawfly</name>
    <dbReference type="NCBI Taxonomy" id="211228"/>
    <lineage>
        <taxon>Eukaryota</taxon>
        <taxon>Metazoa</taxon>
        <taxon>Ecdysozoa</taxon>
        <taxon>Arthropoda</taxon>
        <taxon>Hexapoda</taxon>
        <taxon>Insecta</taxon>
        <taxon>Pterygota</taxon>
        <taxon>Neoptera</taxon>
        <taxon>Endopterygota</taxon>
        <taxon>Hymenoptera</taxon>
        <taxon>Cephoidea</taxon>
        <taxon>Cephidae</taxon>
        <taxon>Cephus</taxon>
    </lineage>
</organism>
<evidence type="ECO:0000313" key="3">
    <source>
        <dbReference type="Proteomes" id="UP000694920"/>
    </source>
</evidence>
<evidence type="ECO:0000313" key="7">
    <source>
        <dbReference type="RefSeq" id="XP_024939344.1"/>
    </source>
</evidence>
<feature type="compositionally biased region" description="Basic and acidic residues" evidence="1">
    <location>
        <begin position="98"/>
        <end position="108"/>
    </location>
</feature>
<evidence type="ECO:0000256" key="1">
    <source>
        <dbReference type="SAM" id="MobiDB-lite"/>
    </source>
</evidence>
<feature type="region of interest" description="Disordered" evidence="1">
    <location>
        <begin position="256"/>
        <end position="293"/>
    </location>
</feature>
<dbReference type="Proteomes" id="UP000694920">
    <property type="component" value="Unplaced"/>
</dbReference>
<evidence type="ECO:0000313" key="6">
    <source>
        <dbReference type="RefSeq" id="XP_024939343.1"/>
    </source>
</evidence>
<reference evidence="4 5" key="1">
    <citation type="submission" date="2025-04" db="UniProtKB">
        <authorList>
            <consortium name="RefSeq"/>
        </authorList>
    </citation>
    <scope>IDENTIFICATION</scope>
</reference>
<dbReference type="KEGG" id="ccin:107266331"/>
<accession>A0AAJ7RF61</accession>
<gene>
    <name evidence="4 5 6 7 8 9" type="primary">LOC107266331</name>
</gene>
<protein>
    <submittedName>
        <fullName evidence="4 5">Uncharacterized protein LOC107266331</fullName>
    </submittedName>
</protein>
<feature type="region of interest" description="Disordered" evidence="1">
    <location>
        <begin position="134"/>
        <end position="217"/>
    </location>
</feature>
<keyword evidence="2" id="KW-1133">Transmembrane helix</keyword>
<dbReference type="RefSeq" id="XP_024939344.1">
    <property type="nucleotide sequence ID" value="XM_025083576.1"/>
</dbReference>
<dbReference type="AlphaFoldDB" id="A0AAJ7RF61"/>
<proteinExistence type="predicted"/>
<dbReference type="RefSeq" id="XP_024939345.1">
    <property type="nucleotide sequence ID" value="XM_025083577.1"/>
</dbReference>
<keyword evidence="2" id="KW-0812">Transmembrane</keyword>
<evidence type="ECO:0000313" key="5">
    <source>
        <dbReference type="RefSeq" id="XP_015592187.1"/>
    </source>
</evidence>
<evidence type="ECO:0000313" key="4">
    <source>
        <dbReference type="RefSeq" id="XP_015592186.1"/>
    </source>
</evidence>
<feature type="region of interest" description="Disordered" evidence="1">
    <location>
        <begin position="97"/>
        <end position="117"/>
    </location>
</feature>
<feature type="compositionally biased region" description="Low complexity" evidence="1">
    <location>
        <begin position="149"/>
        <end position="164"/>
    </location>
</feature>
<dbReference type="RefSeq" id="XP_024939343.1">
    <property type="nucleotide sequence ID" value="XM_025083575.1"/>
</dbReference>
<feature type="compositionally biased region" description="Low complexity" evidence="1">
    <location>
        <begin position="385"/>
        <end position="394"/>
    </location>
</feature>
<feature type="compositionally biased region" description="Polar residues" evidence="1">
    <location>
        <begin position="165"/>
        <end position="179"/>
    </location>
</feature>
<evidence type="ECO:0000313" key="9">
    <source>
        <dbReference type="RefSeq" id="XP_024939346.1"/>
    </source>
</evidence>